<keyword evidence="12" id="KW-1185">Reference proteome</keyword>
<evidence type="ECO:0000256" key="4">
    <source>
        <dbReference type="ARBA" id="ARBA00013269"/>
    </source>
</evidence>
<dbReference type="InterPro" id="IPR005110">
    <property type="entry name" value="MoeA_linker/N"/>
</dbReference>
<evidence type="ECO:0000313" key="12">
    <source>
        <dbReference type="Proteomes" id="UP000255367"/>
    </source>
</evidence>
<dbReference type="InterPro" id="IPR005111">
    <property type="entry name" value="MoeA_C_domain_IV"/>
</dbReference>
<dbReference type="InterPro" id="IPR001453">
    <property type="entry name" value="MoaB/Mog_dom"/>
</dbReference>
<dbReference type="Gene3D" id="2.170.190.11">
    <property type="entry name" value="Molybdopterin biosynthesis moea protein, domain 3"/>
    <property type="match status" value="1"/>
</dbReference>
<dbReference type="GO" id="GO:0006777">
    <property type="term" value="P:Mo-molybdopterin cofactor biosynthetic process"/>
    <property type="evidence" value="ECO:0007669"/>
    <property type="project" value="UniProtKB-UniRule"/>
</dbReference>
<organism evidence="11 12">
    <name type="scientific">Veillonella criceti</name>
    <dbReference type="NCBI Taxonomy" id="103891"/>
    <lineage>
        <taxon>Bacteria</taxon>
        <taxon>Bacillati</taxon>
        <taxon>Bacillota</taxon>
        <taxon>Negativicutes</taxon>
        <taxon>Veillonellales</taxon>
        <taxon>Veillonellaceae</taxon>
        <taxon>Veillonella</taxon>
    </lineage>
</organism>
<dbReference type="Pfam" id="PF00994">
    <property type="entry name" value="MoCF_biosynth"/>
    <property type="match status" value="1"/>
</dbReference>
<evidence type="ECO:0000256" key="2">
    <source>
        <dbReference type="ARBA" id="ARBA00005046"/>
    </source>
</evidence>
<keyword evidence="7 9" id="KW-0501">Molybdenum cofactor biosynthesis</keyword>
<dbReference type="SUPFAM" id="SSF63867">
    <property type="entry name" value="MoeA C-terminal domain-like"/>
    <property type="match status" value="1"/>
</dbReference>
<comment type="cofactor">
    <cofactor evidence="9">
        <name>Mg(2+)</name>
        <dbReference type="ChEBI" id="CHEBI:18420"/>
    </cofactor>
</comment>
<dbReference type="Gene3D" id="2.40.340.10">
    <property type="entry name" value="MoeA, C-terminal, domain IV"/>
    <property type="match status" value="1"/>
</dbReference>
<dbReference type="Gene3D" id="3.40.980.10">
    <property type="entry name" value="MoaB/Mog-like domain"/>
    <property type="match status" value="1"/>
</dbReference>
<keyword evidence="9" id="KW-0479">Metal-binding</keyword>
<evidence type="ECO:0000256" key="8">
    <source>
        <dbReference type="ARBA" id="ARBA00047317"/>
    </source>
</evidence>
<evidence type="ECO:0000256" key="9">
    <source>
        <dbReference type="RuleBase" id="RU365090"/>
    </source>
</evidence>
<dbReference type="CDD" id="cd00887">
    <property type="entry name" value="MoeA"/>
    <property type="match status" value="1"/>
</dbReference>
<evidence type="ECO:0000313" key="11">
    <source>
        <dbReference type="EMBL" id="SUP41936.1"/>
    </source>
</evidence>
<accession>A0A380NJ20</accession>
<dbReference type="EC" id="2.10.1.1" evidence="4 9"/>
<feature type="domain" description="MoaB/Mog" evidence="10">
    <location>
        <begin position="177"/>
        <end position="323"/>
    </location>
</feature>
<evidence type="ECO:0000256" key="5">
    <source>
        <dbReference type="ARBA" id="ARBA00021108"/>
    </source>
</evidence>
<dbReference type="PANTHER" id="PTHR10192:SF5">
    <property type="entry name" value="GEPHYRIN"/>
    <property type="match status" value="1"/>
</dbReference>
<dbReference type="SUPFAM" id="SSF63882">
    <property type="entry name" value="MoeA N-terminal region -like"/>
    <property type="match status" value="1"/>
</dbReference>
<dbReference type="GO" id="GO:0046872">
    <property type="term" value="F:metal ion binding"/>
    <property type="evidence" value="ECO:0007669"/>
    <property type="project" value="UniProtKB-UniRule"/>
</dbReference>
<dbReference type="AlphaFoldDB" id="A0A380NJ20"/>
<dbReference type="EMBL" id="UHIO01000001">
    <property type="protein sequence ID" value="SUP41936.1"/>
    <property type="molecule type" value="Genomic_DNA"/>
</dbReference>
<name>A0A380NJ20_9FIRM</name>
<keyword evidence="9" id="KW-0460">Magnesium</keyword>
<evidence type="ECO:0000259" key="10">
    <source>
        <dbReference type="SMART" id="SM00852"/>
    </source>
</evidence>
<evidence type="ECO:0000256" key="6">
    <source>
        <dbReference type="ARBA" id="ARBA00022505"/>
    </source>
</evidence>
<dbReference type="GO" id="GO:0061599">
    <property type="term" value="F:molybdopterin molybdotransferase activity"/>
    <property type="evidence" value="ECO:0007669"/>
    <property type="project" value="UniProtKB-UniRule"/>
</dbReference>
<keyword evidence="6 9" id="KW-0500">Molybdenum</keyword>
<comment type="catalytic activity">
    <reaction evidence="8">
        <text>adenylyl-molybdopterin + molybdate = Mo-molybdopterin + AMP + H(+)</text>
        <dbReference type="Rhea" id="RHEA:35047"/>
        <dbReference type="ChEBI" id="CHEBI:15378"/>
        <dbReference type="ChEBI" id="CHEBI:36264"/>
        <dbReference type="ChEBI" id="CHEBI:62727"/>
        <dbReference type="ChEBI" id="CHEBI:71302"/>
        <dbReference type="ChEBI" id="CHEBI:456215"/>
        <dbReference type="EC" id="2.10.1.1"/>
    </reaction>
</comment>
<evidence type="ECO:0000256" key="7">
    <source>
        <dbReference type="ARBA" id="ARBA00023150"/>
    </source>
</evidence>
<dbReference type="GO" id="GO:0005829">
    <property type="term" value="C:cytosol"/>
    <property type="evidence" value="ECO:0007669"/>
    <property type="project" value="TreeGrafter"/>
</dbReference>
<keyword evidence="9 11" id="KW-0808">Transferase</keyword>
<evidence type="ECO:0000256" key="1">
    <source>
        <dbReference type="ARBA" id="ARBA00002901"/>
    </source>
</evidence>
<dbReference type="Pfam" id="PF03453">
    <property type="entry name" value="MoeA_N"/>
    <property type="match status" value="1"/>
</dbReference>
<dbReference type="InterPro" id="IPR036425">
    <property type="entry name" value="MoaB/Mog-like_dom_sf"/>
</dbReference>
<dbReference type="SUPFAM" id="SSF53218">
    <property type="entry name" value="Molybdenum cofactor biosynthesis proteins"/>
    <property type="match status" value="1"/>
</dbReference>
<protein>
    <recommendedName>
        <fullName evidence="5 9">Molybdopterin molybdenumtransferase</fullName>
        <ecNumber evidence="4 9">2.10.1.1</ecNumber>
    </recommendedName>
</protein>
<proteinExistence type="inferred from homology"/>
<dbReference type="InterPro" id="IPR036135">
    <property type="entry name" value="MoeA_linker/N_sf"/>
</dbReference>
<dbReference type="SMART" id="SM00852">
    <property type="entry name" value="MoCF_biosynth"/>
    <property type="match status" value="1"/>
</dbReference>
<dbReference type="Proteomes" id="UP000255367">
    <property type="component" value="Unassembled WGS sequence"/>
</dbReference>
<dbReference type="Pfam" id="PF03454">
    <property type="entry name" value="MoeA_C"/>
    <property type="match status" value="1"/>
</dbReference>
<dbReference type="PANTHER" id="PTHR10192">
    <property type="entry name" value="MOLYBDOPTERIN BIOSYNTHESIS PROTEIN"/>
    <property type="match status" value="1"/>
</dbReference>
<dbReference type="UniPathway" id="UPA00344"/>
<dbReference type="InterPro" id="IPR036688">
    <property type="entry name" value="MoeA_C_domain_IV_sf"/>
</dbReference>
<evidence type="ECO:0000256" key="3">
    <source>
        <dbReference type="ARBA" id="ARBA00010763"/>
    </source>
</evidence>
<comment type="function">
    <text evidence="1 9">Catalyzes the insertion of molybdate into adenylated molybdopterin with the concomitant release of AMP.</text>
</comment>
<sequence length="411" mass="44394">MDAITVEASQQQWHTELVKRAKQSVEAIPLSQALGRVLAEDLTAQSDMPPFRKSPYDGFVIPYQSQVNRFKVIGLIGAGEVFDGPVAQGEAVRIMTGAPIPDDCDTMIMQERCDFDGEYITVRGEIKQGDNIVPQGEECSTGEVVIKAGTVLDSGVIAVAVGLGYATVPVYTTLKILVLTSGREIIPVGEPLTAGKIYNSNLFMLTNLLAEHGFQDIMTYHVSDAPELLDREIAKVQELSQQADIIISTGGVSVGLFDSMPAIYKAIGAHTLYNRVLMRPGAASYGGLITRKSGEYTLCFGLSGNPTAAYNGFHLLVLPILRFCQGYANTELMSVTLPLGAAIHKKNPFDRYVQGVITYTAQGAVFIPNRVFTSSALLGLAQANGLAKLEQGKHSYEIGDRIPVLLLKNHN</sequence>
<dbReference type="InterPro" id="IPR038987">
    <property type="entry name" value="MoeA-like"/>
</dbReference>
<dbReference type="Gene3D" id="3.90.105.10">
    <property type="entry name" value="Molybdopterin biosynthesis moea protein, domain 2"/>
    <property type="match status" value="1"/>
</dbReference>
<comment type="similarity">
    <text evidence="3 9">Belongs to the MoeA family.</text>
</comment>
<comment type="pathway">
    <text evidence="2 9">Cofactor biosynthesis; molybdopterin biosynthesis.</text>
</comment>
<reference evidence="11 12" key="1">
    <citation type="submission" date="2018-06" db="EMBL/GenBank/DDBJ databases">
        <authorList>
            <consortium name="Pathogen Informatics"/>
            <person name="Doyle S."/>
        </authorList>
    </citation>
    <scope>NUCLEOTIDE SEQUENCE [LARGE SCALE GENOMIC DNA]</scope>
    <source>
        <strain evidence="11 12">NCTC12020</strain>
    </source>
</reference>
<dbReference type="OrthoDB" id="9804758at2"/>
<gene>
    <name evidence="11" type="primary">moeA_1</name>
    <name evidence="11" type="ORF">NCTC12020_00716</name>
</gene>